<organism evidence="4 5">
    <name type="scientific">Muricoccus pecuniae</name>
    <dbReference type="NCBI Taxonomy" id="693023"/>
    <lineage>
        <taxon>Bacteria</taxon>
        <taxon>Pseudomonadati</taxon>
        <taxon>Pseudomonadota</taxon>
        <taxon>Alphaproteobacteria</taxon>
        <taxon>Acetobacterales</taxon>
        <taxon>Roseomonadaceae</taxon>
        <taxon>Muricoccus</taxon>
    </lineage>
</organism>
<dbReference type="GO" id="GO:0008236">
    <property type="term" value="F:serine-type peptidase activity"/>
    <property type="evidence" value="ECO:0007669"/>
    <property type="project" value="InterPro"/>
</dbReference>
<feature type="domain" description="Alpha/beta hydrolase fold-3" evidence="3">
    <location>
        <begin position="1"/>
        <end position="84"/>
    </location>
</feature>
<keyword evidence="1" id="KW-0378">Hydrolase</keyword>
<dbReference type="AlphaFoldDB" id="A0A840Y6Y5"/>
<evidence type="ECO:0000256" key="1">
    <source>
        <dbReference type="ARBA" id="ARBA00022801"/>
    </source>
</evidence>
<proteinExistence type="predicted"/>
<reference evidence="4 5" key="1">
    <citation type="submission" date="2020-08" db="EMBL/GenBank/DDBJ databases">
        <title>Genomic Encyclopedia of Type Strains, Phase IV (KMG-IV): sequencing the most valuable type-strain genomes for metagenomic binning, comparative biology and taxonomic classification.</title>
        <authorList>
            <person name="Goeker M."/>
        </authorList>
    </citation>
    <scope>NUCLEOTIDE SEQUENCE [LARGE SCALE GENOMIC DNA]</scope>
    <source>
        <strain evidence="4 5">DSM 25622</strain>
    </source>
</reference>
<dbReference type="GO" id="GO:0006508">
    <property type="term" value="P:proteolysis"/>
    <property type="evidence" value="ECO:0007669"/>
    <property type="project" value="InterPro"/>
</dbReference>
<name>A0A840Y6Y5_9PROT</name>
<dbReference type="SUPFAM" id="SSF53474">
    <property type="entry name" value="alpha/beta-Hydrolases"/>
    <property type="match status" value="1"/>
</dbReference>
<dbReference type="Gene3D" id="3.40.50.1820">
    <property type="entry name" value="alpha/beta hydrolase"/>
    <property type="match status" value="1"/>
</dbReference>
<evidence type="ECO:0000313" key="5">
    <source>
        <dbReference type="Proteomes" id="UP000580654"/>
    </source>
</evidence>
<dbReference type="InterPro" id="IPR001375">
    <property type="entry name" value="Peptidase_S9_cat"/>
</dbReference>
<evidence type="ECO:0000313" key="4">
    <source>
        <dbReference type="EMBL" id="MBB5694529.1"/>
    </source>
</evidence>
<dbReference type="PANTHER" id="PTHR48081:SF9">
    <property type="entry name" value="CARBOXYLESTERASE"/>
    <property type="match status" value="1"/>
</dbReference>
<dbReference type="InterPro" id="IPR029058">
    <property type="entry name" value="AB_hydrolase_fold"/>
</dbReference>
<dbReference type="Pfam" id="PF00326">
    <property type="entry name" value="Peptidase_S9"/>
    <property type="match status" value="1"/>
</dbReference>
<dbReference type="PANTHER" id="PTHR48081">
    <property type="entry name" value="AB HYDROLASE SUPERFAMILY PROTEIN C4A8.06C"/>
    <property type="match status" value="1"/>
</dbReference>
<dbReference type="InterPro" id="IPR050300">
    <property type="entry name" value="GDXG_lipolytic_enzyme"/>
</dbReference>
<protein>
    <submittedName>
        <fullName evidence="4">Acetyl esterase/lipase</fullName>
    </submittedName>
</protein>
<feature type="domain" description="Peptidase S9 prolyl oligopeptidase catalytic" evidence="2">
    <location>
        <begin position="127"/>
        <end position="184"/>
    </location>
</feature>
<accession>A0A840Y6Y5</accession>
<sequence>MFFYGGGWRSGERGDYGFAAHALASLGVLVAVPDYRLFPGTRWPGFVEDGAAAVRAIRAGPGQGRPVFLMGHSAGAFIALSLAADPGWLGPERGTLAGAVGLAGPYDFGPEDDPQGIFAAAPGARARAAPADEARLRGAPPLLLLHGTEDDTVRPAQTTRFAALARSQEVEVEARLLPGLGHVGIIAALAGPVRALGLAGAPVLETIGAWLLRRAPPA</sequence>
<dbReference type="Proteomes" id="UP000580654">
    <property type="component" value="Unassembled WGS sequence"/>
</dbReference>
<gene>
    <name evidence="4" type="ORF">FHS87_002575</name>
</gene>
<keyword evidence="5" id="KW-1185">Reference proteome</keyword>
<dbReference type="InterPro" id="IPR013094">
    <property type="entry name" value="AB_hydrolase_3"/>
</dbReference>
<dbReference type="Pfam" id="PF07859">
    <property type="entry name" value="Abhydrolase_3"/>
    <property type="match status" value="1"/>
</dbReference>
<evidence type="ECO:0000259" key="3">
    <source>
        <dbReference type="Pfam" id="PF07859"/>
    </source>
</evidence>
<evidence type="ECO:0000259" key="2">
    <source>
        <dbReference type="Pfam" id="PF00326"/>
    </source>
</evidence>
<dbReference type="EMBL" id="JACIJD010000010">
    <property type="protein sequence ID" value="MBB5694529.1"/>
    <property type="molecule type" value="Genomic_DNA"/>
</dbReference>
<comment type="caution">
    <text evidence="4">The sequence shown here is derived from an EMBL/GenBank/DDBJ whole genome shotgun (WGS) entry which is preliminary data.</text>
</comment>